<reference evidence="1" key="1">
    <citation type="submission" date="2022-07" db="EMBL/GenBank/DDBJ databases">
        <title>Fungi with potential for degradation of polypropylene.</title>
        <authorList>
            <person name="Gostincar C."/>
        </authorList>
    </citation>
    <scope>NUCLEOTIDE SEQUENCE</scope>
    <source>
        <strain evidence="1">EXF-13308</strain>
    </source>
</reference>
<dbReference type="AlphaFoldDB" id="A0AA38RII5"/>
<dbReference type="Proteomes" id="UP001174694">
    <property type="component" value="Unassembled WGS sequence"/>
</dbReference>
<organism evidence="1 2">
    <name type="scientific">Pleurostoma richardsiae</name>
    <dbReference type="NCBI Taxonomy" id="41990"/>
    <lineage>
        <taxon>Eukaryota</taxon>
        <taxon>Fungi</taxon>
        <taxon>Dikarya</taxon>
        <taxon>Ascomycota</taxon>
        <taxon>Pezizomycotina</taxon>
        <taxon>Sordariomycetes</taxon>
        <taxon>Sordariomycetidae</taxon>
        <taxon>Calosphaeriales</taxon>
        <taxon>Pleurostomataceae</taxon>
        <taxon>Pleurostoma</taxon>
    </lineage>
</organism>
<keyword evidence="2" id="KW-1185">Reference proteome</keyword>
<evidence type="ECO:0000313" key="2">
    <source>
        <dbReference type="Proteomes" id="UP001174694"/>
    </source>
</evidence>
<sequence length="221" mass="24378">MGSRLKDAIIGYNDACAKHLLQEADFERFMHYSRAVTYYALLWTRDEIPGGDLLKNGKASLKTLEPLIGPDLQKQQTGVASLRELYSQLEGFSNSAARLGSSAALMWQTFRAGQQLHQKLAILRDEASAMLAVMDDFKAKSSSMSTHLPANLLDTAIEQSCSAYDRLNKIIGETALIDTLHDKIPDLEMSQNAVLAATGAFEQTQVGPGKEQEEQEWDLLA</sequence>
<gene>
    <name evidence="1" type="ORF">NKR23_g8968</name>
</gene>
<accession>A0AA38RII5</accession>
<evidence type="ECO:0000313" key="1">
    <source>
        <dbReference type="EMBL" id="KAJ9137709.1"/>
    </source>
</evidence>
<proteinExistence type="predicted"/>
<protein>
    <submittedName>
        <fullName evidence="1">Uncharacterized protein</fullName>
    </submittedName>
</protein>
<comment type="caution">
    <text evidence="1">The sequence shown here is derived from an EMBL/GenBank/DDBJ whole genome shotgun (WGS) entry which is preliminary data.</text>
</comment>
<dbReference type="EMBL" id="JANBVO010000033">
    <property type="protein sequence ID" value="KAJ9137709.1"/>
    <property type="molecule type" value="Genomic_DNA"/>
</dbReference>
<name>A0AA38RII5_9PEZI</name>